<evidence type="ECO:0000313" key="3">
    <source>
        <dbReference type="Proteomes" id="UP000543174"/>
    </source>
</evidence>
<dbReference type="EMBL" id="JACJHT010000015">
    <property type="protein sequence ID" value="MBA9042662.1"/>
    <property type="molecule type" value="Genomic_DNA"/>
</dbReference>
<keyword evidence="1" id="KW-0472">Membrane</keyword>
<reference evidence="2" key="1">
    <citation type="submission" date="2020-08" db="EMBL/GenBank/DDBJ databases">
        <title>Functional genomics of gut bacteria from endangered species of beetles.</title>
        <authorList>
            <person name="Carlos-Shanley C."/>
        </authorList>
    </citation>
    <scope>NUCLEOTIDE SEQUENCE [LARGE SCALE GENOMIC DNA]</scope>
    <source>
        <strain evidence="2">S00060</strain>
    </source>
</reference>
<keyword evidence="3" id="KW-1185">Reference proteome</keyword>
<gene>
    <name evidence="2" type="ORF">HNP21_005799</name>
</gene>
<dbReference type="AlphaFoldDB" id="A0A7W3RIE6"/>
<sequence>MKNLFKFIFFLIGGVICLSILIFSIYTDLNHNSTYNPARLEKNFEKNQ</sequence>
<proteinExistence type="predicted"/>
<keyword evidence="1" id="KW-0812">Transmembrane</keyword>
<comment type="caution">
    <text evidence="2">The sequence shown here is derived from an EMBL/GenBank/DDBJ whole genome shotgun (WGS) entry which is preliminary data.</text>
</comment>
<name>A0A7W3RIE6_PRIAR</name>
<accession>A0A7W3RIE6</accession>
<organism evidence="2 3">
    <name type="scientific">Priestia aryabhattai</name>
    <name type="common">Bacillus aryabhattai</name>
    <dbReference type="NCBI Taxonomy" id="412384"/>
    <lineage>
        <taxon>Bacteria</taxon>
        <taxon>Bacillati</taxon>
        <taxon>Bacillota</taxon>
        <taxon>Bacilli</taxon>
        <taxon>Bacillales</taxon>
        <taxon>Bacillaceae</taxon>
        <taxon>Priestia</taxon>
    </lineage>
</organism>
<keyword evidence="1" id="KW-1133">Transmembrane helix</keyword>
<evidence type="ECO:0000256" key="1">
    <source>
        <dbReference type="SAM" id="Phobius"/>
    </source>
</evidence>
<protein>
    <submittedName>
        <fullName evidence="2">Uncharacterized protein</fullName>
    </submittedName>
</protein>
<dbReference type="Proteomes" id="UP000543174">
    <property type="component" value="Unassembled WGS sequence"/>
</dbReference>
<evidence type="ECO:0000313" key="2">
    <source>
        <dbReference type="EMBL" id="MBA9042662.1"/>
    </source>
</evidence>
<feature type="transmembrane region" description="Helical" evidence="1">
    <location>
        <begin position="7"/>
        <end position="26"/>
    </location>
</feature>